<evidence type="ECO:0008006" key="10">
    <source>
        <dbReference type="Google" id="ProtNLM"/>
    </source>
</evidence>
<dbReference type="InterPro" id="IPR020845">
    <property type="entry name" value="AMP-binding_CS"/>
</dbReference>
<dbReference type="AlphaFoldDB" id="E3MG85"/>
<keyword evidence="5" id="KW-1133">Transmembrane helix</keyword>
<feature type="domain" description="AMP-binding enzyme C-terminal" evidence="7">
    <location>
        <begin position="399"/>
        <end position="468"/>
    </location>
</feature>
<evidence type="ECO:0000256" key="3">
    <source>
        <dbReference type="ARBA" id="ARBA00022598"/>
    </source>
</evidence>
<comment type="similarity">
    <text evidence="2">Belongs to the ATP-dependent AMP-binding enzyme family.</text>
</comment>
<dbReference type="eggNOG" id="KOG1176">
    <property type="taxonomic scope" value="Eukaryota"/>
</dbReference>
<dbReference type="Gene3D" id="3.30.300.30">
    <property type="match status" value="1"/>
</dbReference>
<dbReference type="InterPro" id="IPR045851">
    <property type="entry name" value="AMP-bd_C_sf"/>
</dbReference>
<evidence type="ECO:0000256" key="1">
    <source>
        <dbReference type="ARBA" id="ARBA00004275"/>
    </source>
</evidence>
<dbReference type="GO" id="GO:0005777">
    <property type="term" value="C:peroxisome"/>
    <property type="evidence" value="ECO:0007669"/>
    <property type="project" value="UniProtKB-SubCell"/>
</dbReference>
<comment type="subcellular location">
    <subcellularLocation>
        <location evidence="1">Peroxisome</location>
    </subcellularLocation>
</comment>
<accession>E3MG85</accession>
<keyword evidence="3" id="KW-0436">Ligase</keyword>
<organism evidence="9">
    <name type="scientific">Caenorhabditis remanei</name>
    <name type="common">Caenorhabditis vulgaris</name>
    <dbReference type="NCBI Taxonomy" id="31234"/>
    <lineage>
        <taxon>Eukaryota</taxon>
        <taxon>Metazoa</taxon>
        <taxon>Ecdysozoa</taxon>
        <taxon>Nematoda</taxon>
        <taxon>Chromadorea</taxon>
        <taxon>Rhabditida</taxon>
        <taxon>Rhabditina</taxon>
        <taxon>Rhabditomorpha</taxon>
        <taxon>Rhabditoidea</taxon>
        <taxon>Rhabditidae</taxon>
        <taxon>Peloderinae</taxon>
        <taxon>Caenorhabditis</taxon>
    </lineage>
</organism>
<dbReference type="EMBL" id="DS268443">
    <property type="protein sequence ID" value="EFP01516.1"/>
    <property type="molecule type" value="Genomic_DNA"/>
</dbReference>
<dbReference type="OMA" id="DICYGVL"/>
<evidence type="ECO:0000313" key="8">
    <source>
        <dbReference type="EMBL" id="EFP01516.1"/>
    </source>
</evidence>
<dbReference type="Gene3D" id="3.40.50.12780">
    <property type="entry name" value="N-terminal domain of ligase-like"/>
    <property type="match status" value="1"/>
</dbReference>
<dbReference type="SUPFAM" id="SSF56801">
    <property type="entry name" value="Acetyl-CoA synthetase-like"/>
    <property type="match status" value="1"/>
</dbReference>
<feature type="transmembrane region" description="Helical" evidence="5">
    <location>
        <begin position="212"/>
        <end position="233"/>
    </location>
</feature>
<keyword evidence="5" id="KW-0472">Membrane</keyword>
<dbReference type="Pfam" id="PF13193">
    <property type="entry name" value="AMP-binding_C"/>
    <property type="match status" value="1"/>
</dbReference>
<feature type="domain" description="AMP-dependent synthetase/ligase" evidence="6">
    <location>
        <begin position="25"/>
        <end position="351"/>
    </location>
</feature>
<gene>
    <name evidence="8" type="ORF">CRE_23879</name>
</gene>
<dbReference type="PANTHER" id="PTHR24096:SF149">
    <property type="entry name" value="AMP-BINDING DOMAIN-CONTAINING PROTEIN-RELATED"/>
    <property type="match status" value="1"/>
</dbReference>
<evidence type="ECO:0000256" key="5">
    <source>
        <dbReference type="SAM" id="Phobius"/>
    </source>
</evidence>
<dbReference type="InterPro" id="IPR000873">
    <property type="entry name" value="AMP-dep_synth/lig_dom"/>
</dbReference>
<dbReference type="InParanoid" id="E3MG85"/>
<evidence type="ECO:0000259" key="7">
    <source>
        <dbReference type="Pfam" id="PF13193"/>
    </source>
</evidence>
<evidence type="ECO:0000259" key="6">
    <source>
        <dbReference type="Pfam" id="PF00501"/>
    </source>
</evidence>
<dbReference type="PROSITE" id="PS00455">
    <property type="entry name" value="AMP_BINDING"/>
    <property type="match status" value="1"/>
</dbReference>
<proteinExistence type="inferred from homology"/>
<dbReference type="Pfam" id="PF00501">
    <property type="entry name" value="AMP-binding"/>
    <property type="match status" value="1"/>
</dbReference>
<reference evidence="8" key="1">
    <citation type="submission" date="2007-07" db="EMBL/GenBank/DDBJ databases">
        <title>PCAP assembly of the Caenorhabditis remanei genome.</title>
        <authorList>
            <consortium name="The Caenorhabditis remanei Sequencing Consortium"/>
            <person name="Wilson R.K."/>
        </authorList>
    </citation>
    <scope>NUCLEOTIDE SEQUENCE [LARGE SCALE GENOMIC DNA]</scope>
    <source>
        <strain evidence="8">PB4641</strain>
    </source>
</reference>
<evidence type="ECO:0000256" key="2">
    <source>
        <dbReference type="ARBA" id="ARBA00006432"/>
    </source>
</evidence>
<dbReference type="OrthoDB" id="10253869at2759"/>
<dbReference type="STRING" id="31234.E3MG85"/>
<protein>
    <recommendedName>
        <fullName evidence="10">AMP-dependent synthetase/ligase domain-containing protein</fullName>
    </recommendedName>
</protein>
<sequence length="478" mass="53991">MDREYSVWYTMSRNFGHEFLTEISTFGTETALIWRDQEISFENFQKLVGKWKNIIEKQKKNYLNTLRIALFCSNSPDILSIIIASQLSGITVIPLNPSFKKYEIDKYIAESNANFLIVSDDVDCEKFEEIEFHTISELLSAEDNCVDIDESPASSHSGAIVFFSSGTTGPPKLFEYSQKILCSQIDQLREIQLDSRFFSPSKTDICYGVLPFFHAGGLITVFSMIFSGCTILINERWNEQEFLSNCQKYRVSVLFLVPPVLNFFANHPLISNFDLSSLKTIYVGAAASPPENFRKVSERLPKLENLIQLYGTTECGVLLCSTGKGITNGKNVGLPYPLVELKINSKNSEILVKSKTGVEEGFMETGDLGCLSYKLKELMLIGRMKEMMKVRGWQVNPNEIENVIRKVKNVIDCAVYQSTIPDKLMAKVIGNPGTKNEIISVVKENLASYKQLDDVIFVSELPKNSSGKLMRHLLQRDI</sequence>
<dbReference type="PANTHER" id="PTHR24096">
    <property type="entry name" value="LONG-CHAIN-FATTY-ACID--COA LIGASE"/>
    <property type="match status" value="1"/>
</dbReference>
<dbReference type="Proteomes" id="UP000008281">
    <property type="component" value="Unassembled WGS sequence"/>
</dbReference>
<dbReference type="InterPro" id="IPR042099">
    <property type="entry name" value="ANL_N_sf"/>
</dbReference>
<dbReference type="FunCoup" id="E3MG85">
    <property type="interactions" value="133"/>
</dbReference>
<name>E3MG85_CAERE</name>
<dbReference type="InterPro" id="IPR025110">
    <property type="entry name" value="AMP-bd_C"/>
</dbReference>
<keyword evidence="5" id="KW-0812">Transmembrane</keyword>
<dbReference type="GO" id="GO:0016405">
    <property type="term" value="F:CoA-ligase activity"/>
    <property type="evidence" value="ECO:0007669"/>
    <property type="project" value="TreeGrafter"/>
</dbReference>
<dbReference type="HOGENOM" id="CLU_633446_0_0_1"/>
<keyword evidence="4" id="KW-0576">Peroxisome</keyword>
<evidence type="ECO:0000313" key="9">
    <source>
        <dbReference type="Proteomes" id="UP000008281"/>
    </source>
</evidence>
<keyword evidence="9" id="KW-1185">Reference proteome</keyword>
<evidence type="ECO:0000256" key="4">
    <source>
        <dbReference type="ARBA" id="ARBA00023140"/>
    </source>
</evidence>